<evidence type="ECO:0000256" key="3">
    <source>
        <dbReference type="ARBA" id="ARBA00022527"/>
    </source>
</evidence>
<dbReference type="PANTHER" id="PTHR47976:SF30">
    <property type="entry name" value="RECEPTOR-LIKE SERINE_THREONINE-PROTEIN KINASE"/>
    <property type="match status" value="1"/>
</dbReference>
<dbReference type="Gene3D" id="3.30.200.20">
    <property type="entry name" value="Phosphorylase Kinase, domain 1"/>
    <property type="match status" value="1"/>
</dbReference>
<dbReference type="CDD" id="cd14066">
    <property type="entry name" value="STKc_IRAK"/>
    <property type="match status" value="1"/>
</dbReference>
<keyword evidence="4" id="KW-0245">EGF-like domain</keyword>
<dbReference type="CDD" id="cd00028">
    <property type="entry name" value="B_lectin"/>
    <property type="match status" value="1"/>
</dbReference>
<evidence type="ECO:0000313" key="27">
    <source>
        <dbReference type="Proteomes" id="UP001188597"/>
    </source>
</evidence>
<evidence type="ECO:0000256" key="18">
    <source>
        <dbReference type="ARBA" id="ARBA00047899"/>
    </source>
</evidence>
<dbReference type="AlphaFoldDB" id="A0AA88XD19"/>
<dbReference type="InterPro" id="IPR008271">
    <property type="entry name" value="Ser/Thr_kinase_AS"/>
</dbReference>
<dbReference type="InterPro" id="IPR003609">
    <property type="entry name" value="Pan_app"/>
</dbReference>
<comment type="caution">
    <text evidence="26">The sequence shown here is derived from an EMBL/GenBank/DDBJ whole genome shotgun (WGS) entry which is preliminary data.</text>
</comment>
<dbReference type="InterPro" id="IPR024171">
    <property type="entry name" value="SRK-like_kinase"/>
</dbReference>
<keyword evidence="6" id="KW-0808">Transferase</keyword>
<dbReference type="InterPro" id="IPR017441">
    <property type="entry name" value="Protein_kinase_ATP_BS"/>
</dbReference>
<evidence type="ECO:0000256" key="21">
    <source>
        <dbReference type="SAM" id="MobiDB-lite"/>
    </source>
</evidence>
<keyword evidence="15" id="KW-1015">Disulfide bond</keyword>
<accession>A0AA88XD19</accession>
<dbReference type="Pfam" id="PF00069">
    <property type="entry name" value="Pkinase"/>
    <property type="match status" value="1"/>
</dbReference>
<evidence type="ECO:0000256" key="4">
    <source>
        <dbReference type="ARBA" id="ARBA00022536"/>
    </source>
</evidence>
<keyword evidence="10 20" id="KW-0547">Nucleotide-binding</keyword>
<feature type="transmembrane region" description="Helical" evidence="22">
    <location>
        <begin position="413"/>
        <end position="438"/>
    </location>
</feature>
<feature type="binding site" evidence="20">
    <location>
        <position position="500"/>
    </location>
    <ligand>
        <name>ATP</name>
        <dbReference type="ChEBI" id="CHEBI:30616"/>
    </ligand>
</feature>
<keyword evidence="17" id="KW-0325">Glycoprotein</keyword>
<dbReference type="EC" id="2.7.11.1" evidence="2"/>
<dbReference type="GO" id="GO:0004674">
    <property type="term" value="F:protein serine/threonine kinase activity"/>
    <property type="evidence" value="ECO:0007669"/>
    <property type="project" value="UniProtKB-KW"/>
</dbReference>
<dbReference type="InterPro" id="IPR036426">
    <property type="entry name" value="Bulb-type_lectin_dom_sf"/>
</dbReference>
<keyword evidence="5" id="KW-0597">Phosphoprotein</keyword>
<evidence type="ECO:0000256" key="2">
    <source>
        <dbReference type="ARBA" id="ARBA00012513"/>
    </source>
</evidence>
<dbReference type="FunFam" id="1.10.510.10:FF:000248">
    <property type="entry name" value="S-receptor-like kinase 5"/>
    <property type="match status" value="1"/>
</dbReference>
<feature type="domain" description="Apple" evidence="25">
    <location>
        <begin position="296"/>
        <end position="380"/>
    </location>
</feature>
<evidence type="ECO:0000256" key="16">
    <source>
        <dbReference type="ARBA" id="ARBA00023170"/>
    </source>
</evidence>
<dbReference type="Pfam" id="PF08276">
    <property type="entry name" value="PAN_2"/>
    <property type="match status" value="1"/>
</dbReference>
<dbReference type="SMART" id="SM00220">
    <property type="entry name" value="S_TKc"/>
    <property type="match status" value="1"/>
</dbReference>
<keyword evidence="7 22" id="KW-0812">Transmembrane</keyword>
<keyword evidence="27" id="KW-1185">Reference proteome</keyword>
<dbReference type="PANTHER" id="PTHR47976">
    <property type="entry name" value="G-TYPE LECTIN S-RECEPTOR-LIKE SERINE/THREONINE-PROTEIN KINASE SD2-5"/>
    <property type="match status" value="1"/>
</dbReference>
<feature type="non-terminal residue" evidence="26">
    <location>
        <position position="1"/>
    </location>
</feature>
<evidence type="ECO:0000256" key="1">
    <source>
        <dbReference type="ARBA" id="ARBA00004479"/>
    </source>
</evidence>
<comment type="catalytic activity">
    <reaction evidence="18">
        <text>L-threonyl-[protein] + ATP = O-phospho-L-threonyl-[protein] + ADP + H(+)</text>
        <dbReference type="Rhea" id="RHEA:46608"/>
        <dbReference type="Rhea" id="RHEA-COMP:11060"/>
        <dbReference type="Rhea" id="RHEA-COMP:11605"/>
        <dbReference type="ChEBI" id="CHEBI:15378"/>
        <dbReference type="ChEBI" id="CHEBI:30013"/>
        <dbReference type="ChEBI" id="CHEBI:30616"/>
        <dbReference type="ChEBI" id="CHEBI:61977"/>
        <dbReference type="ChEBI" id="CHEBI:456216"/>
        <dbReference type="EC" id="2.7.11.1"/>
    </reaction>
</comment>
<dbReference type="Gene3D" id="2.90.10.30">
    <property type="match status" value="1"/>
</dbReference>
<dbReference type="PIRSF" id="PIRSF000641">
    <property type="entry name" value="SRK"/>
    <property type="match status" value="1"/>
</dbReference>
<keyword evidence="12 20" id="KW-0067">ATP-binding</keyword>
<evidence type="ECO:0000259" key="25">
    <source>
        <dbReference type="PROSITE" id="PS50948"/>
    </source>
</evidence>
<dbReference type="InterPro" id="IPR001480">
    <property type="entry name" value="Bulb-type_lectin_dom"/>
</dbReference>
<evidence type="ECO:0000256" key="12">
    <source>
        <dbReference type="ARBA" id="ARBA00022840"/>
    </source>
</evidence>
<evidence type="ECO:0000256" key="7">
    <source>
        <dbReference type="ARBA" id="ARBA00022692"/>
    </source>
</evidence>
<dbReference type="GO" id="GO:0030246">
    <property type="term" value="F:carbohydrate binding"/>
    <property type="evidence" value="ECO:0007669"/>
    <property type="project" value="UniProtKB-KW"/>
</dbReference>
<name>A0AA88XD19_9ASTE</name>
<dbReference type="PROSITE" id="PS50011">
    <property type="entry name" value="PROTEIN_KINASE_DOM"/>
    <property type="match status" value="1"/>
</dbReference>
<proteinExistence type="predicted"/>
<evidence type="ECO:0000256" key="13">
    <source>
        <dbReference type="ARBA" id="ARBA00022989"/>
    </source>
</evidence>
<evidence type="ECO:0000256" key="9">
    <source>
        <dbReference type="ARBA" id="ARBA00022734"/>
    </source>
</evidence>
<feature type="region of interest" description="Disordered" evidence="21">
    <location>
        <begin position="384"/>
        <end position="406"/>
    </location>
</feature>
<dbReference type="EMBL" id="JAVXUP010000063">
    <property type="protein sequence ID" value="KAK3040045.1"/>
    <property type="molecule type" value="Genomic_DNA"/>
</dbReference>
<evidence type="ECO:0000256" key="8">
    <source>
        <dbReference type="ARBA" id="ARBA00022729"/>
    </source>
</evidence>
<dbReference type="InterPro" id="IPR051343">
    <property type="entry name" value="G-type_lectin_kinases/EP1-like"/>
</dbReference>
<dbReference type="PROSITE" id="PS00107">
    <property type="entry name" value="PROTEIN_KINASE_ATP"/>
    <property type="match status" value="1"/>
</dbReference>
<keyword evidence="16" id="KW-0675">Receptor</keyword>
<dbReference type="InterPro" id="IPR011009">
    <property type="entry name" value="Kinase-like_dom_sf"/>
</dbReference>
<feature type="domain" description="Bulb-type lectin" evidence="24">
    <location>
        <begin position="1"/>
        <end position="122"/>
    </location>
</feature>
<evidence type="ECO:0000259" key="23">
    <source>
        <dbReference type="PROSITE" id="PS50011"/>
    </source>
</evidence>
<dbReference type="Pfam" id="PF01453">
    <property type="entry name" value="B_lectin"/>
    <property type="match status" value="1"/>
</dbReference>
<evidence type="ECO:0000256" key="10">
    <source>
        <dbReference type="ARBA" id="ARBA00022741"/>
    </source>
</evidence>
<dbReference type="SUPFAM" id="SSF56112">
    <property type="entry name" value="Protein kinase-like (PK-like)"/>
    <property type="match status" value="1"/>
</dbReference>
<organism evidence="26 27">
    <name type="scientific">Escallonia herrerae</name>
    <dbReference type="NCBI Taxonomy" id="1293975"/>
    <lineage>
        <taxon>Eukaryota</taxon>
        <taxon>Viridiplantae</taxon>
        <taxon>Streptophyta</taxon>
        <taxon>Embryophyta</taxon>
        <taxon>Tracheophyta</taxon>
        <taxon>Spermatophyta</taxon>
        <taxon>Magnoliopsida</taxon>
        <taxon>eudicotyledons</taxon>
        <taxon>Gunneridae</taxon>
        <taxon>Pentapetalae</taxon>
        <taxon>asterids</taxon>
        <taxon>campanulids</taxon>
        <taxon>Escalloniales</taxon>
        <taxon>Escalloniaceae</taxon>
        <taxon>Escallonia</taxon>
    </lineage>
</organism>
<dbReference type="PROSITE" id="PS00108">
    <property type="entry name" value="PROTEIN_KINASE_ST"/>
    <property type="match status" value="1"/>
</dbReference>
<comment type="subcellular location">
    <subcellularLocation>
        <location evidence="1">Membrane</location>
        <topology evidence="1">Single-pass type I membrane protein</topology>
    </subcellularLocation>
</comment>
<dbReference type="FunFam" id="2.90.10.30:FF:000003">
    <property type="entry name" value="Os04g0303100 protein"/>
    <property type="match status" value="1"/>
</dbReference>
<evidence type="ECO:0000256" key="19">
    <source>
        <dbReference type="ARBA" id="ARBA00048679"/>
    </source>
</evidence>
<sequence length="780" mass="86514">MSRIIVFPTATRGNIDIHLFLVTLSLAEAKVVNLYPRTKSELSTTVIKFGLVAWSANRNEPVAINATLRLTREGDLLLEDWDRRLVWSTNTTGKGVSGLNLTDTGNLVLLDQNNAIVWQSFNHPTDTLLRGQVFVPGQKLTASISPSNLNEGRFSLAYNNTHLVAYVKSSPPQLYFNFSYMFPENQYVQRFKNGSFGSFIFPPLPVAVEQFMRLDTNGHLAAYKWGGSGWTMMADLMAGTDGGDCGYPMVCGEYGVCSKGPRCGCPGPASNETNYFTQINYREPNLGCSLVSAISCNQSQLHSLIELKNVKYFALQFLPLTNETAELENCKQTCLSNCSCKAAIFKYGQTGSKPICLLLPEVFSIVNADETSADLSSAFVKVQRSPSPQTSSPQSQKPPTPPPAASLGKKTNVAVVLGSSFGAIFFMLLMVIICIFVVRNKSEYEENEEDYLDQLPGMPTRFSFRELESMTENFSCKLGEGGFGSVFQGSLGNGFKVAVKQLDGIGQFKKKSFLAEVETIGSIHHVSLVRLVGFCAEKLNRLLVYEYMSNGSLDKWIFHGNEGLALGWLSRRKIIFDIAKGLAYLHEECRQKIYHLDIKPQNILLDEYFNAKVSDFGLSKLIDKDQSQVMTTLRGTPGYMAPEWLSSVITEKVDVYSFGVVLLEILCGRKNLDRSQPEEDMHLLSIFKRKAEEEQLQDMIDKCSEDMQANAAEVVQMMNVAAWCLQSDFARRPSLSVVVKVLEGLVDVEDNLNYDFTKRRETHGATGAGTLVLPCLLSGP</sequence>
<feature type="domain" description="Protein kinase" evidence="23">
    <location>
        <begin position="472"/>
        <end position="746"/>
    </location>
</feature>
<dbReference type="FunFam" id="3.30.200.20:FF:000178">
    <property type="entry name" value="serine/threonine-protein kinase PBS1-like"/>
    <property type="match status" value="1"/>
</dbReference>
<evidence type="ECO:0000256" key="5">
    <source>
        <dbReference type="ARBA" id="ARBA00022553"/>
    </source>
</evidence>
<comment type="catalytic activity">
    <reaction evidence="19">
        <text>L-seryl-[protein] + ATP = O-phospho-L-seryl-[protein] + ADP + H(+)</text>
        <dbReference type="Rhea" id="RHEA:17989"/>
        <dbReference type="Rhea" id="RHEA-COMP:9863"/>
        <dbReference type="Rhea" id="RHEA-COMP:11604"/>
        <dbReference type="ChEBI" id="CHEBI:15378"/>
        <dbReference type="ChEBI" id="CHEBI:29999"/>
        <dbReference type="ChEBI" id="CHEBI:30616"/>
        <dbReference type="ChEBI" id="CHEBI:83421"/>
        <dbReference type="ChEBI" id="CHEBI:456216"/>
        <dbReference type="EC" id="2.7.11.1"/>
    </reaction>
</comment>
<protein>
    <recommendedName>
        <fullName evidence="2">non-specific serine/threonine protein kinase</fullName>
        <ecNumber evidence="2">2.7.11.1</ecNumber>
    </recommendedName>
</protein>
<dbReference type="SMART" id="SM00108">
    <property type="entry name" value="B_lectin"/>
    <property type="match status" value="1"/>
</dbReference>
<dbReference type="PROSITE" id="PS50927">
    <property type="entry name" value="BULB_LECTIN"/>
    <property type="match status" value="1"/>
</dbReference>
<keyword evidence="13 22" id="KW-1133">Transmembrane helix</keyword>
<reference evidence="26" key="1">
    <citation type="submission" date="2022-12" db="EMBL/GenBank/DDBJ databases">
        <title>Draft genome assemblies for two species of Escallonia (Escalloniales).</title>
        <authorList>
            <person name="Chanderbali A."/>
            <person name="Dervinis C."/>
            <person name="Anghel I."/>
            <person name="Soltis D."/>
            <person name="Soltis P."/>
            <person name="Zapata F."/>
        </authorList>
    </citation>
    <scope>NUCLEOTIDE SEQUENCE</scope>
    <source>
        <strain evidence="26">UCBG64.0493</strain>
        <tissue evidence="26">Leaf</tissue>
    </source>
</reference>
<dbReference type="InterPro" id="IPR000719">
    <property type="entry name" value="Prot_kinase_dom"/>
</dbReference>
<evidence type="ECO:0000256" key="22">
    <source>
        <dbReference type="SAM" id="Phobius"/>
    </source>
</evidence>
<feature type="compositionally biased region" description="Low complexity" evidence="21">
    <location>
        <begin position="385"/>
        <end position="395"/>
    </location>
</feature>
<dbReference type="Proteomes" id="UP001188597">
    <property type="component" value="Unassembled WGS sequence"/>
</dbReference>
<dbReference type="GO" id="GO:0005524">
    <property type="term" value="F:ATP binding"/>
    <property type="evidence" value="ECO:0007669"/>
    <property type="project" value="UniProtKB-UniRule"/>
</dbReference>
<evidence type="ECO:0000256" key="17">
    <source>
        <dbReference type="ARBA" id="ARBA00023180"/>
    </source>
</evidence>
<evidence type="ECO:0000256" key="20">
    <source>
        <dbReference type="PROSITE-ProRule" id="PRU10141"/>
    </source>
</evidence>
<keyword evidence="11" id="KW-0418">Kinase</keyword>
<evidence type="ECO:0000256" key="6">
    <source>
        <dbReference type="ARBA" id="ARBA00022679"/>
    </source>
</evidence>
<keyword evidence="3" id="KW-0723">Serine/threonine-protein kinase</keyword>
<evidence type="ECO:0000256" key="14">
    <source>
        <dbReference type="ARBA" id="ARBA00023136"/>
    </source>
</evidence>
<evidence type="ECO:0000256" key="11">
    <source>
        <dbReference type="ARBA" id="ARBA00022777"/>
    </source>
</evidence>
<keyword evidence="8" id="KW-0732">Signal</keyword>
<dbReference type="PROSITE" id="PS50948">
    <property type="entry name" value="PAN"/>
    <property type="match status" value="1"/>
</dbReference>
<evidence type="ECO:0000256" key="15">
    <source>
        <dbReference type="ARBA" id="ARBA00023157"/>
    </source>
</evidence>
<dbReference type="SUPFAM" id="SSF51110">
    <property type="entry name" value="alpha-D-mannose-specific plant lectins"/>
    <property type="match status" value="1"/>
</dbReference>
<keyword evidence="9" id="KW-0430">Lectin</keyword>
<dbReference type="Gene3D" id="1.10.510.10">
    <property type="entry name" value="Transferase(Phosphotransferase) domain 1"/>
    <property type="match status" value="1"/>
</dbReference>
<evidence type="ECO:0000259" key="24">
    <source>
        <dbReference type="PROSITE" id="PS50927"/>
    </source>
</evidence>
<keyword evidence="14 22" id="KW-0472">Membrane</keyword>
<gene>
    <name evidence="26" type="ORF">RJ639_028299</name>
</gene>
<dbReference type="GO" id="GO:0016020">
    <property type="term" value="C:membrane"/>
    <property type="evidence" value="ECO:0007669"/>
    <property type="project" value="UniProtKB-SubCell"/>
</dbReference>
<evidence type="ECO:0000313" key="26">
    <source>
        <dbReference type="EMBL" id="KAK3040045.1"/>
    </source>
</evidence>